<dbReference type="Proteomes" id="UP000663175">
    <property type="component" value="Segment"/>
</dbReference>
<sequence length="81" mass="8871">MMAPNRRGGFRSQVRITGTVAEVAKRRKAPTMGPRNSRVVTTNHLDALLPEVRSVVEAQAARRGVRLIDVQVISPTEALIP</sequence>
<evidence type="ECO:0000313" key="2">
    <source>
        <dbReference type="Proteomes" id="UP000663175"/>
    </source>
</evidence>
<gene>
    <name evidence="1" type="ORF">CPT_Sycamore_048</name>
</gene>
<evidence type="ECO:0000313" key="1">
    <source>
        <dbReference type="EMBL" id="QPB09588.1"/>
    </source>
</evidence>
<name>A0A873WHI8_9CAUD</name>
<keyword evidence="2" id="KW-1185">Reference proteome</keyword>
<dbReference type="EMBL" id="MT701593">
    <property type="protein sequence ID" value="QPB09588.1"/>
    <property type="molecule type" value="Genomic_DNA"/>
</dbReference>
<proteinExistence type="predicted"/>
<protein>
    <submittedName>
        <fullName evidence="1">Uncharacterized protein</fullName>
    </submittedName>
</protein>
<accession>A0A873WHI8</accession>
<organism evidence="1 2">
    <name type="scientific">Streptomyces phage Sycamore</name>
    <dbReference type="NCBI Taxonomy" id="2767589"/>
    <lineage>
        <taxon>Viruses</taxon>
        <taxon>Duplodnaviria</taxon>
        <taxon>Heunggongvirae</taxon>
        <taxon>Uroviricota</taxon>
        <taxon>Caudoviricetes</taxon>
        <taxon>Colingsworthviridae</taxon>
        <taxon>Sycamorevirus</taxon>
        <taxon>Sycamorevirus sycamore</taxon>
    </lineage>
</organism>
<reference evidence="1" key="1">
    <citation type="submission" date="2020-07" db="EMBL/GenBank/DDBJ databases">
        <title>Complete genome sequence of Streptomyces phage Sycamore.</title>
        <authorList>
            <person name="Zhang X.-H."/>
            <person name="Rivera M."/>
            <person name="Marquez A."/>
            <person name="Clark J.D."/>
            <person name="Hernandez I."/>
            <person name="Liu M."/>
            <person name="Burrowes B.H."/>
        </authorList>
    </citation>
    <scope>NUCLEOTIDE SEQUENCE</scope>
</reference>